<dbReference type="InterPro" id="IPR000717">
    <property type="entry name" value="PCI_dom"/>
</dbReference>
<dbReference type="Pfam" id="PF18503">
    <property type="entry name" value="RPN6_C_helix"/>
    <property type="match status" value="1"/>
</dbReference>
<dbReference type="InterPro" id="IPR036390">
    <property type="entry name" value="WH_DNA-bd_sf"/>
</dbReference>
<dbReference type="GO" id="GO:0000502">
    <property type="term" value="C:proteasome complex"/>
    <property type="evidence" value="ECO:0007669"/>
    <property type="project" value="UniProtKB-KW"/>
</dbReference>
<dbReference type="AlphaFoldDB" id="A0A7R9TR76"/>
<dbReference type="GO" id="GO:0030163">
    <property type="term" value="P:protein catabolic process"/>
    <property type="evidence" value="ECO:0007669"/>
    <property type="project" value="UniProtKB-ARBA"/>
</dbReference>
<feature type="domain" description="PCI" evidence="3">
    <location>
        <begin position="230"/>
        <end position="398"/>
    </location>
</feature>
<dbReference type="PROSITE" id="PS50250">
    <property type="entry name" value="PCI"/>
    <property type="match status" value="1"/>
</dbReference>
<dbReference type="InterPro" id="IPR040773">
    <property type="entry name" value="Rpn6_N"/>
</dbReference>
<evidence type="ECO:0000313" key="4">
    <source>
        <dbReference type="EMBL" id="CAD8242756.1"/>
    </source>
</evidence>
<dbReference type="EMBL" id="HBDY01011122">
    <property type="protein sequence ID" value="CAD8242756.1"/>
    <property type="molecule type" value="Transcribed_RNA"/>
</dbReference>
<dbReference type="InterPro" id="IPR040780">
    <property type="entry name" value="Rpn6_C_helix"/>
</dbReference>
<keyword evidence="2" id="KW-0647">Proteasome</keyword>
<evidence type="ECO:0000259" key="3">
    <source>
        <dbReference type="PROSITE" id="PS50250"/>
    </source>
</evidence>
<sequence>MATPGASNAEALKTQMAAAVELAGTNPAEAVKAYRAVVFSPNGADTESVKVKEQGIDALSKLLAKLQDAPALKLLLTELRPLFAVVPKAKTAKIVRNVIDVFATVPGSDDLQVELCKEQVAWAKEEKRTFLRHRVELRLSTLYLEKKAFQDALKLIGALAFEVKKLDDKLLLVDIHLLESRIHYALRNMPKAKAALTAARTNSNAIYVPPSVQCMIDSQSGILHAEEKDYKTAFSYFFEAFEQLNNLDDDAKAVNALKYMLMCKVMCGAADDVNALISSKGGLKHQGEALDAMKAVAQAYKDRSLKDMQRVLATYQAQLSEDPIIAAHLGALQDSLMEQNLMRVIEPFSQVEIAHVASLIELPLSVVESKLSQMILDGKFEGILDQGAGCLIVYDDGTPVTMYRATLDTIANMDKVVDTLLVKSQKIVA</sequence>
<dbReference type="SMART" id="SM00753">
    <property type="entry name" value="PAM"/>
    <property type="match status" value="1"/>
</dbReference>
<dbReference type="SUPFAM" id="SSF46785">
    <property type="entry name" value="Winged helix' DNA-binding domain"/>
    <property type="match status" value="1"/>
</dbReference>
<dbReference type="Pfam" id="PF01399">
    <property type="entry name" value="PCI"/>
    <property type="match status" value="1"/>
</dbReference>
<dbReference type="Pfam" id="PF18055">
    <property type="entry name" value="RPN6_N"/>
    <property type="match status" value="1"/>
</dbReference>
<dbReference type="Gene3D" id="1.25.40.570">
    <property type="match status" value="1"/>
</dbReference>
<proteinExistence type="inferred from homology"/>
<dbReference type="InterPro" id="IPR050871">
    <property type="entry name" value="26S_Proteasome/COP9_Components"/>
</dbReference>
<evidence type="ECO:0000256" key="2">
    <source>
        <dbReference type="ARBA" id="ARBA00022942"/>
    </source>
</evidence>
<dbReference type="PANTHER" id="PTHR10678">
    <property type="entry name" value="26S PROTEASOME NON-ATPASE REGULATORY SUBUNIT 11/COP9 SIGNALOSOME COMPLEX SUBUNIT 2"/>
    <property type="match status" value="1"/>
</dbReference>
<name>A0A7R9TR76_MICPS</name>
<comment type="similarity">
    <text evidence="1">Belongs to the proteasome subunit S9 family.</text>
</comment>
<gene>
    <name evidence="4" type="ORF">MPUS1402_LOCUS8394</name>
</gene>
<dbReference type="SMART" id="SM00088">
    <property type="entry name" value="PINT"/>
    <property type="match status" value="1"/>
</dbReference>
<evidence type="ECO:0000256" key="1">
    <source>
        <dbReference type="ARBA" id="ARBA00007454"/>
    </source>
</evidence>
<dbReference type="FunFam" id="1.25.40.570:FF:000007">
    <property type="entry name" value="26S proteasome non-ATPase regulatory subunit 11"/>
    <property type="match status" value="1"/>
</dbReference>
<organism evidence="4">
    <name type="scientific">Micromonas pusilla</name>
    <name type="common">Picoplanktonic green alga</name>
    <name type="synonym">Chromulina pusilla</name>
    <dbReference type="NCBI Taxonomy" id="38833"/>
    <lineage>
        <taxon>Eukaryota</taxon>
        <taxon>Viridiplantae</taxon>
        <taxon>Chlorophyta</taxon>
        <taxon>Mamiellophyceae</taxon>
        <taxon>Mamiellales</taxon>
        <taxon>Mamiellaceae</taxon>
        <taxon>Micromonas</taxon>
    </lineage>
</organism>
<reference evidence="4" key="1">
    <citation type="submission" date="2021-01" db="EMBL/GenBank/DDBJ databases">
        <authorList>
            <person name="Corre E."/>
            <person name="Pelletier E."/>
            <person name="Niang G."/>
            <person name="Scheremetjew M."/>
            <person name="Finn R."/>
            <person name="Kale V."/>
            <person name="Holt S."/>
            <person name="Cochrane G."/>
            <person name="Meng A."/>
            <person name="Brown T."/>
            <person name="Cohen L."/>
        </authorList>
    </citation>
    <scope>NUCLEOTIDE SEQUENCE</scope>
    <source>
        <strain evidence="4">RCC1614</strain>
    </source>
</reference>
<accession>A0A7R9TR76</accession>
<protein>
    <recommendedName>
        <fullName evidence="3">PCI domain-containing protein</fullName>
    </recommendedName>
</protein>